<organism evidence="14 15">
    <name type="scientific">Proteobacteria bacterium 228</name>
    <dbReference type="NCBI Taxonomy" id="2083153"/>
    <lineage>
        <taxon>Bacteria</taxon>
        <taxon>Pseudomonadati</taxon>
        <taxon>Pseudomonadota</taxon>
    </lineage>
</organism>
<evidence type="ECO:0000256" key="9">
    <source>
        <dbReference type="ARBA" id="ARBA00023160"/>
    </source>
</evidence>
<dbReference type="AlphaFoldDB" id="A0A2S5KXG1"/>
<dbReference type="InterPro" id="IPR050259">
    <property type="entry name" value="SDR"/>
</dbReference>
<dbReference type="SMART" id="SM00822">
    <property type="entry name" value="PKS_KR"/>
    <property type="match status" value="1"/>
</dbReference>
<keyword evidence="9 12" id="KW-0275">Fatty acid biosynthesis</keyword>
<evidence type="ECO:0000313" key="15">
    <source>
        <dbReference type="Proteomes" id="UP000238196"/>
    </source>
</evidence>
<dbReference type="Proteomes" id="UP000238196">
    <property type="component" value="Unassembled WGS sequence"/>
</dbReference>
<comment type="function">
    <text evidence="12">Catalyzes the NADPH-dependent reduction of beta-ketoacyl-ACP substrates to beta-hydroxyacyl-ACP products, the first reductive step in the elongation cycle of fatty acid biosynthesis.</text>
</comment>
<evidence type="ECO:0000256" key="5">
    <source>
        <dbReference type="ARBA" id="ARBA00022832"/>
    </source>
</evidence>
<sequence length="247" mass="25535">MSIEGKVALVTGATRGIGRAIALELGRQGAVVVGTATSEKGAASISEALAEAGVKGKGMVLDVADTDSIQSVVDAVASEYGAIQILVNNAGITKDNILMRMKDDEWDQVVNTNMSSVYRLSKACLRGMTKARWGRIVSISSVVGSMGNAGQANYAAAKAGIEGFTRALAREVASRNITVNAVAPGFIDTDMTSGLAEEHKTHLKGQIPMARLGLPTEIASVVGFLAGEGAAYMTGETLHVNGGMYMG</sequence>
<evidence type="ECO:0000256" key="1">
    <source>
        <dbReference type="ARBA" id="ARBA00005194"/>
    </source>
</evidence>
<dbReference type="UniPathway" id="UPA00094"/>
<comment type="subunit">
    <text evidence="12">Homotetramer.</text>
</comment>
<dbReference type="PRINTS" id="PR00081">
    <property type="entry name" value="GDHRDH"/>
</dbReference>
<dbReference type="PANTHER" id="PTHR42879">
    <property type="entry name" value="3-OXOACYL-(ACYL-CARRIER-PROTEIN) REDUCTASE"/>
    <property type="match status" value="1"/>
</dbReference>
<dbReference type="SUPFAM" id="SSF51735">
    <property type="entry name" value="NAD(P)-binding Rossmann-fold domains"/>
    <property type="match status" value="1"/>
</dbReference>
<keyword evidence="7 12" id="KW-0560">Oxidoreductase</keyword>
<evidence type="ECO:0000256" key="11">
    <source>
        <dbReference type="PIRSR" id="PIRSR611284-2"/>
    </source>
</evidence>
<dbReference type="FunFam" id="3.40.50.720:FF:000037">
    <property type="entry name" value="3-oxoacyl-[acyl-carrier-protein] reductase FabG"/>
    <property type="match status" value="1"/>
</dbReference>
<dbReference type="InterPro" id="IPR002347">
    <property type="entry name" value="SDR_fam"/>
</dbReference>
<dbReference type="PANTHER" id="PTHR42879:SF2">
    <property type="entry name" value="3-OXOACYL-[ACYL-CARRIER-PROTEIN] REDUCTASE FABG"/>
    <property type="match status" value="1"/>
</dbReference>
<keyword evidence="5 12" id="KW-0276">Fatty acid metabolism</keyword>
<feature type="binding site" evidence="11">
    <location>
        <position position="187"/>
    </location>
    <ligand>
        <name>NADP(+)</name>
        <dbReference type="ChEBI" id="CHEBI:58349"/>
    </ligand>
</feature>
<reference evidence="14 15" key="1">
    <citation type="submission" date="2018-02" db="EMBL/GenBank/DDBJ databases">
        <title>novel marine gammaproteobacteria from coastal saline agro ecosystem.</title>
        <authorList>
            <person name="Krishnan R."/>
            <person name="Ramesh Kumar N."/>
        </authorList>
    </citation>
    <scope>NUCLEOTIDE SEQUENCE [LARGE SCALE GENOMIC DNA]</scope>
    <source>
        <strain evidence="14 15">228</strain>
    </source>
</reference>
<accession>A0A2S5KXG1</accession>
<dbReference type="GO" id="GO:0051287">
    <property type="term" value="F:NAD binding"/>
    <property type="evidence" value="ECO:0007669"/>
    <property type="project" value="UniProtKB-UniRule"/>
</dbReference>
<comment type="caution">
    <text evidence="14">The sequence shown here is derived from an EMBL/GenBank/DDBJ whole genome shotgun (WGS) entry which is preliminary data.</text>
</comment>
<evidence type="ECO:0000256" key="10">
    <source>
        <dbReference type="PIRSR" id="PIRSR611284-1"/>
    </source>
</evidence>
<dbReference type="InterPro" id="IPR020904">
    <property type="entry name" value="Sc_DH/Rdtase_CS"/>
</dbReference>
<dbReference type="Gene3D" id="3.40.50.720">
    <property type="entry name" value="NAD(P)-binding Rossmann-like Domain"/>
    <property type="match status" value="1"/>
</dbReference>
<feature type="binding site" evidence="11">
    <location>
        <begin position="12"/>
        <end position="15"/>
    </location>
    <ligand>
        <name>NADP(+)</name>
        <dbReference type="ChEBI" id="CHEBI:58349"/>
    </ligand>
</feature>
<dbReference type="InterPro" id="IPR057326">
    <property type="entry name" value="KR_dom"/>
</dbReference>
<dbReference type="GO" id="GO:0030497">
    <property type="term" value="P:fatty acid elongation"/>
    <property type="evidence" value="ECO:0007669"/>
    <property type="project" value="UniProtKB-ARBA"/>
</dbReference>
<dbReference type="GO" id="GO:0004316">
    <property type="term" value="F:3-oxoacyl-[acyl-carrier-protein] reductase (NADPH) activity"/>
    <property type="evidence" value="ECO:0007669"/>
    <property type="project" value="UniProtKB-UniRule"/>
</dbReference>
<evidence type="ECO:0000256" key="4">
    <source>
        <dbReference type="ARBA" id="ARBA00022516"/>
    </source>
</evidence>
<evidence type="ECO:0000256" key="2">
    <source>
        <dbReference type="ARBA" id="ARBA00006484"/>
    </source>
</evidence>
<gene>
    <name evidence="14" type="primary">fabG</name>
    <name evidence="14" type="ORF">C4K68_00330</name>
</gene>
<protein>
    <recommendedName>
        <fullName evidence="3 12">3-oxoacyl-[acyl-carrier-protein] reductase</fullName>
        <ecNumber evidence="3 12">1.1.1.100</ecNumber>
    </recommendedName>
</protein>
<feature type="binding site" evidence="11">
    <location>
        <position position="89"/>
    </location>
    <ligand>
        <name>NADP(+)</name>
        <dbReference type="ChEBI" id="CHEBI:58349"/>
    </ligand>
</feature>
<comment type="similarity">
    <text evidence="2 12">Belongs to the short-chain dehydrogenases/reductases (SDR) family.</text>
</comment>
<dbReference type="NCBIfam" id="NF009464">
    <property type="entry name" value="PRK12824.1"/>
    <property type="match status" value="1"/>
</dbReference>
<keyword evidence="8 12" id="KW-0443">Lipid metabolism</keyword>
<evidence type="ECO:0000256" key="8">
    <source>
        <dbReference type="ARBA" id="ARBA00023098"/>
    </source>
</evidence>
<feature type="active site" description="Proton acceptor" evidence="10">
    <location>
        <position position="154"/>
    </location>
</feature>
<evidence type="ECO:0000256" key="12">
    <source>
        <dbReference type="RuleBase" id="RU366074"/>
    </source>
</evidence>
<evidence type="ECO:0000313" key="14">
    <source>
        <dbReference type="EMBL" id="PPC79398.1"/>
    </source>
</evidence>
<comment type="pathway">
    <text evidence="1 12">Lipid metabolism; fatty acid biosynthesis.</text>
</comment>
<comment type="catalytic activity">
    <reaction evidence="12">
        <text>a (3R)-hydroxyacyl-[ACP] + NADP(+) = a 3-oxoacyl-[ACP] + NADPH + H(+)</text>
        <dbReference type="Rhea" id="RHEA:17397"/>
        <dbReference type="Rhea" id="RHEA-COMP:9916"/>
        <dbReference type="Rhea" id="RHEA-COMP:9945"/>
        <dbReference type="ChEBI" id="CHEBI:15378"/>
        <dbReference type="ChEBI" id="CHEBI:57783"/>
        <dbReference type="ChEBI" id="CHEBI:58349"/>
        <dbReference type="ChEBI" id="CHEBI:78776"/>
        <dbReference type="ChEBI" id="CHEBI:78827"/>
        <dbReference type="EC" id="1.1.1.100"/>
    </reaction>
</comment>
<evidence type="ECO:0000256" key="6">
    <source>
        <dbReference type="ARBA" id="ARBA00022857"/>
    </source>
</evidence>
<dbReference type="EMBL" id="PRLP01000001">
    <property type="protein sequence ID" value="PPC79398.1"/>
    <property type="molecule type" value="Genomic_DNA"/>
</dbReference>
<dbReference type="NCBIfam" id="NF004197">
    <property type="entry name" value="PRK05653.1-1"/>
    <property type="match status" value="1"/>
</dbReference>
<keyword evidence="4 12" id="KW-0444">Lipid biosynthesis</keyword>
<feature type="domain" description="Ketoreductase" evidence="13">
    <location>
        <begin position="6"/>
        <end position="185"/>
    </location>
</feature>
<dbReference type="PRINTS" id="PR00080">
    <property type="entry name" value="SDRFAMILY"/>
</dbReference>
<keyword evidence="6 11" id="KW-0521">NADP</keyword>
<dbReference type="NCBIfam" id="TIGR01830">
    <property type="entry name" value="3oxo_ACP_reduc"/>
    <property type="match status" value="1"/>
</dbReference>
<evidence type="ECO:0000256" key="7">
    <source>
        <dbReference type="ARBA" id="ARBA00023002"/>
    </source>
</evidence>
<feature type="binding site" evidence="11">
    <location>
        <position position="37"/>
    </location>
    <ligand>
        <name>NADP(+)</name>
        <dbReference type="ChEBI" id="CHEBI:58349"/>
    </ligand>
</feature>
<name>A0A2S5KXG1_9PROT</name>
<dbReference type="CDD" id="cd05333">
    <property type="entry name" value="BKR_SDR_c"/>
    <property type="match status" value="1"/>
</dbReference>
<dbReference type="EC" id="1.1.1.100" evidence="3 12"/>
<dbReference type="InterPro" id="IPR011284">
    <property type="entry name" value="3oxo_ACP_reduc"/>
</dbReference>
<dbReference type="PROSITE" id="PS00061">
    <property type="entry name" value="ADH_SHORT"/>
    <property type="match status" value="1"/>
</dbReference>
<proteinExistence type="inferred from homology"/>
<dbReference type="InterPro" id="IPR036291">
    <property type="entry name" value="NAD(P)-bd_dom_sf"/>
</dbReference>
<dbReference type="NCBIfam" id="NF009466">
    <property type="entry name" value="PRK12826.1-2"/>
    <property type="match status" value="1"/>
</dbReference>
<feature type="binding site" evidence="11">
    <location>
        <begin position="154"/>
        <end position="158"/>
    </location>
    <ligand>
        <name>NADP(+)</name>
        <dbReference type="ChEBI" id="CHEBI:58349"/>
    </ligand>
</feature>
<evidence type="ECO:0000259" key="13">
    <source>
        <dbReference type="SMART" id="SM00822"/>
    </source>
</evidence>
<dbReference type="OrthoDB" id="5290686at2"/>
<evidence type="ECO:0000256" key="3">
    <source>
        <dbReference type="ARBA" id="ARBA00012948"/>
    </source>
</evidence>
<dbReference type="Pfam" id="PF13561">
    <property type="entry name" value="adh_short_C2"/>
    <property type="match status" value="1"/>
</dbReference>